<dbReference type="AlphaFoldDB" id="M5R7P5"/>
<feature type="compositionally biased region" description="Polar residues" evidence="1">
    <location>
        <begin position="79"/>
        <end position="88"/>
    </location>
</feature>
<organism evidence="2 3">
    <name type="scientific">Rhodopirellula maiorica SM1</name>
    <dbReference type="NCBI Taxonomy" id="1265738"/>
    <lineage>
        <taxon>Bacteria</taxon>
        <taxon>Pseudomonadati</taxon>
        <taxon>Planctomycetota</taxon>
        <taxon>Planctomycetia</taxon>
        <taxon>Pirellulales</taxon>
        <taxon>Pirellulaceae</taxon>
        <taxon>Novipirellula</taxon>
    </lineage>
</organism>
<comment type="caution">
    <text evidence="2">The sequence shown here is derived from an EMBL/GenBank/DDBJ whole genome shotgun (WGS) entry which is preliminary data.</text>
</comment>
<dbReference type="PATRIC" id="fig|1265738.3.peg.7655"/>
<evidence type="ECO:0000313" key="3">
    <source>
        <dbReference type="Proteomes" id="UP000011991"/>
    </source>
</evidence>
<feature type="compositionally biased region" description="Polar residues" evidence="1">
    <location>
        <begin position="61"/>
        <end position="70"/>
    </location>
</feature>
<feature type="region of interest" description="Disordered" evidence="1">
    <location>
        <begin position="61"/>
        <end position="100"/>
    </location>
</feature>
<gene>
    <name evidence="2" type="ORF">RMSM_07669</name>
</gene>
<name>M5R7P5_9BACT</name>
<evidence type="ECO:0000256" key="1">
    <source>
        <dbReference type="SAM" id="MobiDB-lite"/>
    </source>
</evidence>
<protein>
    <submittedName>
        <fullName evidence="2">Uncharacterized protein</fullName>
    </submittedName>
</protein>
<proteinExistence type="predicted"/>
<dbReference type="Proteomes" id="UP000011991">
    <property type="component" value="Unassembled WGS sequence"/>
</dbReference>
<accession>M5R7P5</accession>
<dbReference type="EMBL" id="ANOG01001099">
    <property type="protein sequence ID" value="EMI15405.1"/>
    <property type="molecule type" value="Genomic_DNA"/>
</dbReference>
<sequence length="100" mass="10896">MRHNSGAPAGSANKQGSMMAPSIHCFEGIRLDPIAQSSRCPLCLPHRCCGHSVAAVVAKRTTWSPREQQPSPTPIACSDSDTTKNPQNRTKRTIPQYRPD</sequence>
<reference evidence="2 3" key="1">
    <citation type="journal article" date="2013" name="Mar. Genomics">
        <title>Expression of sulfatases in Rhodopirellula baltica and the diversity of sulfatases in the genus Rhodopirellula.</title>
        <authorList>
            <person name="Wegner C.E."/>
            <person name="Richter-Heitmann T."/>
            <person name="Klindworth A."/>
            <person name="Klockow C."/>
            <person name="Richter M."/>
            <person name="Achstetter T."/>
            <person name="Glockner F.O."/>
            <person name="Harder J."/>
        </authorList>
    </citation>
    <scope>NUCLEOTIDE SEQUENCE [LARGE SCALE GENOMIC DNA]</scope>
    <source>
        <strain evidence="2 3">SM1</strain>
    </source>
</reference>
<evidence type="ECO:0000313" key="2">
    <source>
        <dbReference type="EMBL" id="EMI15405.1"/>
    </source>
</evidence>
<keyword evidence="3" id="KW-1185">Reference proteome</keyword>